<accession>A0A1E5C6F7</accession>
<keyword evidence="3" id="KW-1185">Reference proteome</keyword>
<dbReference type="AlphaFoldDB" id="A0A1E5C6F7"/>
<gene>
    <name evidence="2" type="ORF">A1OK_22100</name>
</gene>
<dbReference type="InterPro" id="IPR023210">
    <property type="entry name" value="NADP_OxRdtase_dom"/>
</dbReference>
<dbReference type="Pfam" id="PF00248">
    <property type="entry name" value="Aldo_ket_red"/>
    <property type="match status" value="1"/>
</dbReference>
<evidence type="ECO:0000259" key="1">
    <source>
        <dbReference type="Pfam" id="PF00248"/>
    </source>
</evidence>
<proteinExistence type="predicted"/>
<dbReference type="InterPro" id="IPR036812">
    <property type="entry name" value="NAD(P)_OxRdtase_dom_sf"/>
</dbReference>
<reference evidence="2 3" key="1">
    <citation type="journal article" date="2012" name="Science">
        <title>Ecological populations of bacteria act as socially cohesive units of antibiotic production and resistance.</title>
        <authorList>
            <person name="Cordero O.X."/>
            <person name="Wildschutte H."/>
            <person name="Kirkup B."/>
            <person name="Proehl S."/>
            <person name="Ngo L."/>
            <person name="Hussain F."/>
            <person name="Le Roux F."/>
            <person name="Mincer T."/>
            <person name="Polz M.F."/>
        </authorList>
    </citation>
    <scope>NUCLEOTIDE SEQUENCE [LARGE SCALE GENOMIC DNA]</scope>
    <source>
        <strain evidence="2 3">FF-454</strain>
    </source>
</reference>
<protein>
    <recommendedName>
        <fullName evidence="1">NADP-dependent oxidoreductase domain-containing protein</fullName>
    </recommendedName>
</protein>
<dbReference type="Proteomes" id="UP000095039">
    <property type="component" value="Unassembled WGS sequence"/>
</dbReference>
<comment type="caution">
    <text evidence="2">The sequence shown here is derived from an EMBL/GenBank/DDBJ whole genome shotgun (WGS) entry which is preliminary data.</text>
</comment>
<evidence type="ECO:0000313" key="3">
    <source>
        <dbReference type="Proteomes" id="UP000095039"/>
    </source>
</evidence>
<dbReference type="Gene3D" id="3.20.20.100">
    <property type="entry name" value="NADP-dependent oxidoreductase domain"/>
    <property type="match status" value="1"/>
</dbReference>
<evidence type="ECO:0000313" key="2">
    <source>
        <dbReference type="EMBL" id="OEE61104.1"/>
    </source>
</evidence>
<dbReference type="EMBL" id="AJWN02000057">
    <property type="protein sequence ID" value="OEE61104.1"/>
    <property type="molecule type" value="Genomic_DNA"/>
</dbReference>
<feature type="domain" description="NADP-dependent oxidoreductase" evidence="1">
    <location>
        <begin position="4"/>
        <end position="168"/>
    </location>
</feature>
<dbReference type="SUPFAM" id="SSF51430">
    <property type="entry name" value="NAD(P)-linked oxidoreductase"/>
    <property type="match status" value="1"/>
</dbReference>
<dbReference type="RefSeq" id="WP_016960213.1">
    <property type="nucleotide sequence ID" value="NZ_AJWN02000057.1"/>
</dbReference>
<sequence>MSKKICLGTAMWGWSVNKNTAFQFLDMFYSNDGRHLDTAFNYPMNGVESDLLHAVKIISEWTRVNNIDDLKVIFKYGSLDNKKSPDSDLGILNTQDMFDIANEYLGSNLYSLMIHWDNRTDIHSIDETVRCLDILGRNHSFNVGLSGIKEVDCYHDILTKLKVECVDHEIKNAFNSVGHIPFNLSVLPDYRLWAYGISGSGLKLEEKDYRVDSYVKLVRSDDFHRERFSDEDKTAIKSYIESSDVVSNLYEYSMLIKELDHNFYGYIVSPSRVSQLEQIISFREKLGKTLR</sequence>
<name>A0A1E5C6F7_9GAMM</name>
<organism evidence="2 3">
    <name type="scientific">Enterovibrio norvegicus FF-454</name>
    <dbReference type="NCBI Taxonomy" id="1185651"/>
    <lineage>
        <taxon>Bacteria</taxon>
        <taxon>Pseudomonadati</taxon>
        <taxon>Pseudomonadota</taxon>
        <taxon>Gammaproteobacteria</taxon>
        <taxon>Vibrionales</taxon>
        <taxon>Vibrionaceae</taxon>
        <taxon>Enterovibrio</taxon>
    </lineage>
</organism>